<proteinExistence type="predicted"/>
<keyword evidence="3" id="KW-1185">Reference proteome</keyword>
<protein>
    <submittedName>
        <fullName evidence="2">Uncharacterized protein</fullName>
    </submittedName>
</protein>
<dbReference type="Proteomes" id="UP000011518">
    <property type="component" value="Unassembled WGS sequence"/>
</dbReference>
<sequence length="121" mass="13202">MGQTVIADTQDPARSSAQPPSLSFRLQESEQSPSHPGPFTLRVTGVTAVIHYFHTYLRALSLGASPAQPWLGDLATLAGSTRLVSTMAAWWRLLGRGQDVQLFNELRTEKHIDMALSGRTA</sequence>
<gene>
    <name evidence="2" type="ORF">TREES_T100003177</name>
</gene>
<evidence type="ECO:0000313" key="2">
    <source>
        <dbReference type="EMBL" id="ELW61425.1"/>
    </source>
</evidence>
<organism evidence="2 3">
    <name type="scientific">Tupaia chinensis</name>
    <name type="common">Chinese tree shrew</name>
    <name type="synonym">Tupaia belangeri chinensis</name>
    <dbReference type="NCBI Taxonomy" id="246437"/>
    <lineage>
        <taxon>Eukaryota</taxon>
        <taxon>Metazoa</taxon>
        <taxon>Chordata</taxon>
        <taxon>Craniata</taxon>
        <taxon>Vertebrata</taxon>
        <taxon>Euteleostomi</taxon>
        <taxon>Mammalia</taxon>
        <taxon>Eutheria</taxon>
        <taxon>Euarchontoglires</taxon>
        <taxon>Scandentia</taxon>
        <taxon>Tupaiidae</taxon>
        <taxon>Tupaia</taxon>
    </lineage>
</organism>
<dbReference type="InParanoid" id="L9KEX7"/>
<feature type="compositionally biased region" description="Polar residues" evidence="1">
    <location>
        <begin position="1"/>
        <end position="34"/>
    </location>
</feature>
<evidence type="ECO:0000313" key="3">
    <source>
        <dbReference type="Proteomes" id="UP000011518"/>
    </source>
</evidence>
<feature type="region of interest" description="Disordered" evidence="1">
    <location>
        <begin position="1"/>
        <end position="38"/>
    </location>
</feature>
<evidence type="ECO:0000256" key="1">
    <source>
        <dbReference type="SAM" id="MobiDB-lite"/>
    </source>
</evidence>
<accession>L9KEX7</accession>
<dbReference type="EMBL" id="KB320878">
    <property type="protein sequence ID" value="ELW61425.1"/>
    <property type="molecule type" value="Genomic_DNA"/>
</dbReference>
<reference evidence="3" key="2">
    <citation type="journal article" date="2013" name="Nat. Commun.">
        <title>Genome of the Chinese tree shrew.</title>
        <authorList>
            <person name="Fan Y."/>
            <person name="Huang Z.Y."/>
            <person name="Cao C.C."/>
            <person name="Chen C.S."/>
            <person name="Chen Y.X."/>
            <person name="Fan D.D."/>
            <person name="He J."/>
            <person name="Hou H.L."/>
            <person name="Hu L."/>
            <person name="Hu X.T."/>
            <person name="Jiang X.T."/>
            <person name="Lai R."/>
            <person name="Lang Y.S."/>
            <person name="Liang B."/>
            <person name="Liao S.G."/>
            <person name="Mu D."/>
            <person name="Ma Y.Y."/>
            <person name="Niu Y.Y."/>
            <person name="Sun X.Q."/>
            <person name="Xia J.Q."/>
            <person name="Xiao J."/>
            <person name="Xiong Z.Q."/>
            <person name="Xu L."/>
            <person name="Yang L."/>
            <person name="Zhang Y."/>
            <person name="Zhao W."/>
            <person name="Zhao X.D."/>
            <person name="Zheng Y.T."/>
            <person name="Zhou J.M."/>
            <person name="Zhu Y.B."/>
            <person name="Zhang G.J."/>
            <person name="Wang J."/>
            <person name="Yao Y.G."/>
        </authorList>
    </citation>
    <scope>NUCLEOTIDE SEQUENCE [LARGE SCALE GENOMIC DNA]</scope>
</reference>
<dbReference type="AlphaFoldDB" id="L9KEX7"/>
<reference evidence="3" key="1">
    <citation type="submission" date="2012-07" db="EMBL/GenBank/DDBJ databases">
        <title>Genome of the Chinese tree shrew, a rising model animal genetically related to primates.</title>
        <authorList>
            <person name="Zhang G."/>
            <person name="Fan Y."/>
            <person name="Yao Y."/>
            <person name="Huang Z."/>
        </authorList>
    </citation>
    <scope>NUCLEOTIDE SEQUENCE [LARGE SCALE GENOMIC DNA]</scope>
</reference>
<name>L9KEX7_TUPCH</name>